<sequence length="300" mass="34617">MAKGETISLDTFNDDWDEEEEEEEIDEGKLREIKEQHPHATNVLYIRNIHYDVTDSDLFSLFEKNGICPEDIVLVKEESGKFTGNAVVQFGSVDDTYLSFMKIDGQKLFGREVSLSENKDFRRGFSGGPRSGGGGFGSRDSKPMVNFADVRKSGPREGRGDAFKSTGHSQGYRESRGFSGDRERDRDRPRRERPAPMGFSRSSMRSSDDIEKARREVEEKEKKRIHERERRRMERQPLPSFSRDQMKSAKDVEEEKAKHDKPFKKDSKSIRKSSSVHKKKDDKRQPKRESTNPFEALRGK</sequence>
<feature type="compositionally biased region" description="Basic and acidic residues" evidence="2">
    <location>
        <begin position="206"/>
        <end position="235"/>
    </location>
</feature>
<dbReference type="InterPro" id="IPR012677">
    <property type="entry name" value="Nucleotide-bd_a/b_plait_sf"/>
</dbReference>
<dbReference type="SMART" id="SM00360">
    <property type="entry name" value="RRM"/>
    <property type="match status" value="1"/>
</dbReference>
<feature type="region of interest" description="Disordered" evidence="2">
    <location>
        <begin position="1"/>
        <end position="23"/>
    </location>
</feature>
<keyword evidence="1" id="KW-0694">RNA-binding</keyword>
<protein>
    <recommendedName>
        <fullName evidence="3">RRM domain-containing protein</fullName>
    </recommendedName>
</protein>
<feature type="compositionally biased region" description="Gly residues" evidence="2">
    <location>
        <begin position="125"/>
        <end position="137"/>
    </location>
</feature>
<dbReference type="SUPFAM" id="SSF54928">
    <property type="entry name" value="RNA-binding domain, RBD"/>
    <property type="match status" value="1"/>
</dbReference>
<dbReference type="Gene3D" id="3.30.70.330">
    <property type="match status" value="1"/>
</dbReference>
<evidence type="ECO:0000259" key="3">
    <source>
        <dbReference type="PROSITE" id="PS50102"/>
    </source>
</evidence>
<feature type="compositionally biased region" description="Basic and acidic residues" evidence="2">
    <location>
        <begin position="171"/>
        <end position="194"/>
    </location>
</feature>
<feature type="compositionally biased region" description="Basic and acidic residues" evidence="2">
    <location>
        <begin position="244"/>
        <end position="269"/>
    </location>
</feature>
<dbReference type="Proteomes" id="UP001057375">
    <property type="component" value="Unassembled WGS sequence"/>
</dbReference>
<dbReference type="InterPro" id="IPR000504">
    <property type="entry name" value="RRM_dom"/>
</dbReference>
<dbReference type="PROSITE" id="PS50102">
    <property type="entry name" value="RRM"/>
    <property type="match status" value="1"/>
</dbReference>
<dbReference type="InterPro" id="IPR035979">
    <property type="entry name" value="RBD_domain_sf"/>
</dbReference>
<name>A0ABQ5KQM2_9EUKA</name>
<accession>A0ABQ5KQM2</accession>
<feature type="domain" description="RRM" evidence="3">
    <location>
        <begin position="42"/>
        <end position="120"/>
    </location>
</feature>
<organism evidence="4 5">
    <name type="scientific">Aduncisulcus paluster</name>
    <dbReference type="NCBI Taxonomy" id="2918883"/>
    <lineage>
        <taxon>Eukaryota</taxon>
        <taxon>Metamonada</taxon>
        <taxon>Carpediemonas-like organisms</taxon>
        <taxon>Aduncisulcus</taxon>
    </lineage>
</organism>
<evidence type="ECO:0000256" key="1">
    <source>
        <dbReference type="PROSITE-ProRule" id="PRU00176"/>
    </source>
</evidence>
<keyword evidence="5" id="KW-1185">Reference proteome</keyword>
<comment type="caution">
    <text evidence="4">The sequence shown here is derived from an EMBL/GenBank/DDBJ whole genome shotgun (WGS) entry which is preliminary data.</text>
</comment>
<dbReference type="EMBL" id="BQXS01010793">
    <property type="protein sequence ID" value="GKT34306.1"/>
    <property type="molecule type" value="Genomic_DNA"/>
</dbReference>
<proteinExistence type="predicted"/>
<reference evidence="4" key="1">
    <citation type="submission" date="2022-03" db="EMBL/GenBank/DDBJ databases">
        <title>Draft genome sequence of Aduncisulcus paluster, a free-living microaerophilic Fornicata.</title>
        <authorList>
            <person name="Yuyama I."/>
            <person name="Kume K."/>
            <person name="Tamura T."/>
            <person name="Inagaki Y."/>
            <person name="Hashimoto T."/>
        </authorList>
    </citation>
    <scope>NUCLEOTIDE SEQUENCE</scope>
    <source>
        <strain evidence="4">NY0171</strain>
    </source>
</reference>
<feature type="region of interest" description="Disordered" evidence="2">
    <location>
        <begin position="120"/>
        <end position="300"/>
    </location>
</feature>
<feature type="compositionally biased region" description="Basic residues" evidence="2">
    <location>
        <begin position="270"/>
        <end position="281"/>
    </location>
</feature>
<evidence type="ECO:0000313" key="4">
    <source>
        <dbReference type="EMBL" id="GKT34306.1"/>
    </source>
</evidence>
<dbReference type="Pfam" id="PF00076">
    <property type="entry name" value="RRM_1"/>
    <property type="match status" value="1"/>
</dbReference>
<feature type="compositionally biased region" description="Acidic residues" evidence="2">
    <location>
        <begin position="12"/>
        <end position="23"/>
    </location>
</feature>
<evidence type="ECO:0000256" key="2">
    <source>
        <dbReference type="SAM" id="MobiDB-lite"/>
    </source>
</evidence>
<gene>
    <name evidence="4" type="ORF">ADUPG1_007678</name>
</gene>
<feature type="compositionally biased region" description="Basic and acidic residues" evidence="2">
    <location>
        <begin position="149"/>
        <end position="162"/>
    </location>
</feature>
<evidence type="ECO:0000313" key="5">
    <source>
        <dbReference type="Proteomes" id="UP001057375"/>
    </source>
</evidence>